<keyword evidence="6" id="KW-0675">Receptor</keyword>
<dbReference type="PANTHER" id="PTHR47429:SF2">
    <property type="entry name" value="PROTEIN TWIN LOV 1"/>
    <property type="match status" value="1"/>
</dbReference>
<evidence type="ECO:0000259" key="8">
    <source>
        <dbReference type="PROSITE" id="PS50113"/>
    </source>
</evidence>
<feature type="domain" description="PAC" evidence="8">
    <location>
        <begin position="300"/>
        <end position="354"/>
    </location>
</feature>
<dbReference type="GO" id="GO:0009881">
    <property type="term" value="F:photoreceptor activity"/>
    <property type="evidence" value="ECO:0007669"/>
    <property type="project" value="UniProtKB-KW"/>
</dbReference>
<protein>
    <submittedName>
        <fullName evidence="9">Pac motif-containing protein</fullName>
    </submittedName>
</protein>
<evidence type="ECO:0000256" key="6">
    <source>
        <dbReference type="ARBA" id="ARBA00023170"/>
    </source>
</evidence>
<dbReference type="GO" id="GO:0009637">
    <property type="term" value="P:response to blue light"/>
    <property type="evidence" value="ECO:0007669"/>
    <property type="project" value="UniProtKB-ARBA"/>
</dbReference>
<evidence type="ECO:0000256" key="5">
    <source>
        <dbReference type="ARBA" id="ARBA00022991"/>
    </source>
</evidence>
<evidence type="ECO:0000313" key="9">
    <source>
        <dbReference type="EMBL" id="EPS68549.1"/>
    </source>
</evidence>
<evidence type="ECO:0000256" key="1">
    <source>
        <dbReference type="ARBA" id="ARBA00022543"/>
    </source>
</evidence>
<keyword evidence="2" id="KW-0716">Sensory transduction</keyword>
<keyword evidence="1" id="KW-0600">Photoreceptor protein</keyword>
<dbReference type="Gene3D" id="3.30.450.20">
    <property type="entry name" value="PAS domain"/>
    <property type="match status" value="2"/>
</dbReference>
<dbReference type="SMART" id="SM00086">
    <property type="entry name" value="PAC"/>
    <property type="match status" value="2"/>
</dbReference>
<evidence type="ECO:0000256" key="4">
    <source>
        <dbReference type="ARBA" id="ARBA00022643"/>
    </source>
</evidence>
<dbReference type="InterPro" id="IPR000014">
    <property type="entry name" value="PAS"/>
</dbReference>
<dbReference type="Pfam" id="PF13426">
    <property type="entry name" value="PAS_9"/>
    <property type="match status" value="2"/>
</dbReference>
<reference evidence="9 10" key="1">
    <citation type="journal article" date="2013" name="BMC Genomics">
        <title>The miniature genome of a carnivorous plant Genlisea aurea contains a low number of genes and short non-coding sequences.</title>
        <authorList>
            <person name="Leushkin E.V."/>
            <person name="Sutormin R.A."/>
            <person name="Nabieva E.R."/>
            <person name="Penin A.A."/>
            <person name="Kondrashov A.S."/>
            <person name="Logacheva M.D."/>
        </authorList>
    </citation>
    <scope>NUCLEOTIDE SEQUENCE [LARGE SCALE GENOMIC DNA]</scope>
</reference>
<dbReference type="AlphaFoldDB" id="S8CMZ3"/>
<dbReference type="InterPro" id="IPR000700">
    <property type="entry name" value="PAS-assoc_C"/>
</dbReference>
<evidence type="ECO:0000259" key="7">
    <source>
        <dbReference type="PROSITE" id="PS50112"/>
    </source>
</evidence>
<dbReference type="PANTHER" id="PTHR47429">
    <property type="entry name" value="PROTEIN TWIN LOV 1"/>
    <property type="match status" value="1"/>
</dbReference>
<dbReference type="SUPFAM" id="SSF55785">
    <property type="entry name" value="PYP-like sensor domain (PAS domain)"/>
    <property type="match status" value="2"/>
</dbReference>
<sequence>ESFTLRYSQNVKEALERLSDCFTITDPCICGHPIVFASKDFLKMVGYTKDEVIGRNGRMFQGPETDRRSVLEIREAIREERAVEVSLLNYNKDGKPFWMLFKMCPVFIEEDGSVINFVSVQVPILRKLRLLEHGEERVGISGSAFKCCRRDFCANPVVRQHSHPPQLISSSNDEAYTSGSCEASEVEKAKASAAISTILSVLTQYSEFTGTVISTKRCCLSVNQQLASSLNVSLGRIEQSFVLTDAILPDMPIVFANEAFLRLTGYSRNEVMGRNCRFLCGNETAASSQYEIKQSIEAERACTVTILNYRKDGSSFWNSLHISPVRNAAGKVAFFVGVQVESEWPGEVQPERRQLGVVAAVKVAVRGFSL</sequence>
<dbReference type="InterPro" id="IPR035965">
    <property type="entry name" value="PAS-like_dom_sf"/>
</dbReference>
<dbReference type="EMBL" id="AUSU01002563">
    <property type="protein sequence ID" value="EPS68549.1"/>
    <property type="molecule type" value="Genomic_DNA"/>
</dbReference>
<dbReference type="Proteomes" id="UP000015453">
    <property type="component" value="Unassembled WGS sequence"/>
</dbReference>
<feature type="non-terminal residue" evidence="9">
    <location>
        <position position="1"/>
    </location>
</feature>
<keyword evidence="3" id="KW-0285">Flavoprotein</keyword>
<evidence type="ECO:0000256" key="2">
    <source>
        <dbReference type="ARBA" id="ARBA00022606"/>
    </source>
</evidence>
<evidence type="ECO:0000313" key="10">
    <source>
        <dbReference type="Proteomes" id="UP000015453"/>
    </source>
</evidence>
<dbReference type="CDD" id="cd00130">
    <property type="entry name" value="PAS"/>
    <property type="match status" value="2"/>
</dbReference>
<dbReference type="InterPro" id="IPR001610">
    <property type="entry name" value="PAC"/>
</dbReference>
<dbReference type="OrthoDB" id="447251at2759"/>
<keyword evidence="5" id="KW-0157">Chromophore</keyword>
<organism evidence="9 10">
    <name type="scientific">Genlisea aurea</name>
    <dbReference type="NCBI Taxonomy" id="192259"/>
    <lineage>
        <taxon>Eukaryota</taxon>
        <taxon>Viridiplantae</taxon>
        <taxon>Streptophyta</taxon>
        <taxon>Embryophyta</taxon>
        <taxon>Tracheophyta</taxon>
        <taxon>Spermatophyta</taxon>
        <taxon>Magnoliopsida</taxon>
        <taxon>eudicotyledons</taxon>
        <taxon>Gunneridae</taxon>
        <taxon>Pentapetalae</taxon>
        <taxon>asterids</taxon>
        <taxon>lamiids</taxon>
        <taxon>Lamiales</taxon>
        <taxon>Lentibulariaceae</taxon>
        <taxon>Genlisea</taxon>
    </lineage>
</organism>
<feature type="domain" description="PAS" evidence="7">
    <location>
        <begin position="253"/>
        <end position="299"/>
    </location>
</feature>
<name>S8CMZ3_9LAMI</name>
<comment type="caution">
    <text evidence="9">The sequence shown here is derived from an EMBL/GenBank/DDBJ whole genome shotgun (WGS) entry which is preliminary data.</text>
</comment>
<proteinExistence type="predicted"/>
<evidence type="ECO:0000256" key="3">
    <source>
        <dbReference type="ARBA" id="ARBA00022630"/>
    </source>
</evidence>
<accession>S8CMZ3</accession>
<dbReference type="PROSITE" id="PS50113">
    <property type="entry name" value="PAC"/>
    <property type="match status" value="2"/>
</dbReference>
<keyword evidence="10" id="KW-1185">Reference proteome</keyword>
<dbReference type="SMART" id="SM00091">
    <property type="entry name" value="PAS"/>
    <property type="match status" value="2"/>
</dbReference>
<feature type="domain" description="PAS" evidence="7">
    <location>
        <begin position="7"/>
        <end position="80"/>
    </location>
</feature>
<feature type="non-terminal residue" evidence="9">
    <location>
        <position position="370"/>
    </location>
</feature>
<dbReference type="GO" id="GO:0005634">
    <property type="term" value="C:nucleus"/>
    <property type="evidence" value="ECO:0007669"/>
    <property type="project" value="TreeGrafter"/>
</dbReference>
<dbReference type="PROSITE" id="PS50112">
    <property type="entry name" value="PAS"/>
    <property type="match status" value="2"/>
</dbReference>
<dbReference type="NCBIfam" id="TIGR00229">
    <property type="entry name" value="sensory_box"/>
    <property type="match status" value="2"/>
</dbReference>
<gene>
    <name evidence="9" type="ORF">M569_06224</name>
</gene>
<keyword evidence="4" id="KW-0288">FMN</keyword>
<feature type="domain" description="PAC" evidence="8">
    <location>
        <begin position="81"/>
        <end position="136"/>
    </location>
</feature>